<keyword evidence="3" id="KW-1185">Reference proteome</keyword>
<dbReference type="Pfam" id="PF05593">
    <property type="entry name" value="RHS_repeat"/>
    <property type="match status" value="1"/>
</dbReference>
<dbReference type="InterPro" id="IPR006530">
    <property type="entry name" value="YD"/>
</dbReference>
<name>A0AAQ3L8V5_9BACT</name>
<dbReference type="NCBIfam" id="TIGR01643">
    <property type="entry name" value="YD_repeat_2x"/>
    <property type="match status" value="2"/>
</dbReference>
<feature type="compositionally biased region" description="Basic and acidic residues" evidence="1">
    <location>
        <begin position="2158"/>
        <end position="2170"/>
    </location>
</feature>
<dbReference type="PANTHER" id="PTHR32305:SF15">
    <property type="entry name" value="PROTEIN RHSA-RELATED"/>
    <property type="match status" value="1"/>
</dbReference>
<feature type="region of interest" description="Disordered" evidence="1">
    <location>
        <begin position="2122"/>
        <end position="2183"/>
    </location>
</feature>
<dbReference type="RefSeq" id="WP_317832174.1">
    <property type="nucleotide sequence ID" value="NZ_CP136920.1"/>
</dbReference>
<evidence type="ECO:0000256" key="1">
    <source>
        <dbReference type="SAM" id="MobiDB-lite"/>
    </source>
</evidence>
<proteinExistence type="predicted"/>
<gene>
    <name evidence="2" type="ORF">RZN69_15730</name>
</gene>
<dbReference type="InterPro" id="IPR022385">
    <property type="entry name" value="Rhs_assc_core"/>
</dbReference>
<protein>
    <submittedName>
        <fullName evidence="2">RHS repeat-associated core domain-containing protein</fullName>
    </submittedName>
</protein>
<sequence length="2319" mass="258697">MKTFRQLLYLFMKLAMQLFRLLQNGSYALILTLSLLVSAVSARAQTLDIEGAMRAWHDILRYSTGVTTTPVGAPSNPTTLFDPDDYPVLPLDLETQVIWPSRVDKTKTLYEPPACFYTDDLAVAPDARKLREELLVKYLAQRIYNNLNALVYRRFDPNATSDNLSDPTYYAQKDDYTLDVWTAINQLDQDDDSLYSFSLYSLMRFKHKPNAIGDAPLDSNNDASWTRLDPDKLLDPNSLFTDDFRARYKDLIRRYYLSDLILYKANELYGSTSPTVAQWDAIETMFNDTNFDATYAEIPDDFFNEFDFGGYTQFNYRIRYEALVDHWLNRDAQVVFGDGTGFRNISRTAYVSQFLGGVQCGDCTACEDGCLNAGFDFGAEIKIDLGETCLKEVGQLIIKSESLDQALSELATPAALRYWVSEGAILVWGSENLDRTGNPQLLQIAVGEEGGKVNHDPFNQTIEPLHLVDIDSDSVTNGFAVKFYAPDAVTWERDNDYAEFPITGNPYQEIRIELIGDELHVKEIRDGYEEPVNHVAYTLDTSSDITWELIENPELQTDKRITEFVYQSANGTAGAGVDYLEANTVFVDGVKGSQTVTEHTVFPDAPLYGKPTKVAVFNEYSPDPFNDPFDELVTSNVWTSGVNKQVMHYGYYEDLPADDPRFGLLKYEYDESDRFWTYNDYLGTADGAALNGFPLRVITPYKNGPAGYDPTSGSVPSNNNVRIYESTYNADNISFLSPGNTNTVVKVNREVIYDSAGDRHVTSLSFDVSREVNGEIRRSMYQADVSAYETVDFFGDSTWTETAWSNPDNLASHSTMVASGIFAGRIEKQSNPDGTVVLYEYDIVDGELTTTVKSGVPSSDTNISKGTVTTTQTDDKGRLLIRDTYDVESGITIDSMVNSNPDDQGRYQTTTYLNGTTTSRSYDCCNMAMQIGPDGTVTNYTYDDLDRMTSSETNGITIIYQYDAAGRQTYTYRAYGTVNDLNNLDPADANVRLISERSYDIAGNVLYELDELGRKTVTSRKTYYDTGKSESITEVFVNDSADAALLAESVSTYDLDGSMISSSGESEYPSFYEHGVITDESNNQRTALSWTKVFAGADNTASEWTMSYVDMMGRSVRVVKPTEDGGGTVEWTSEYNAISQLVKETDPDGVTTLYAYNDEGQLSESAVDVNRNGVIDGTDRLTRQDSGYGVDSILGDSAYSRSYVATDNGEELVSESFRALTAVSYDGQDYQSGSRVVSYDVSTLNFTQLDPVNQQRTVKTFLPDGNVLTQFTDQNLLQYESNANTGEQVNYEYDDWRRLAYQYSSRTGDGNKTQFEYDAVDRIFRVTTADPDPDVGATGEGKEAIEITYAYNDLVTDAASDFNDMRTVAVTSPNGKGGTHTVTSGYDKRGQLVLQTGGFNYPVGYEYNNQGRLSKMTTWQDYDAVNEADKGKANTFWDYNANRGFLDKKRYNNSPNTSDTGVEYDYTPSGRLKTRTWERGLTTTYDYNHAGELSIIDYQEADTIDIGYFYDRAGRLQRVEDASGTRQMYYDRGRLVSERYTTGELQGVTISRSFDQLNRLAGLDLNQSASGLSYAVDYGYDDASRLQTITNGEHVFTYDYVDNSSLIETVTTEKTGGAAPIQTNTRTYDLLNRLLSTGVITAASITKDYAYQYNNASQRTKLTVDNDQYWNYGYDDMGQVISGEKFDPTDTVNPIAGRDFQYAFDDIGNRTSADLGAPLEGARGYNDATSPTTAQTESQLLNQYYQITNPDPAALRVEGEAHTDATVTAKLDGVDATAKLTDHGDRWTFYDDNLSANDYVTLEVQGDRDFDSDGDGTPEPFTATDSESFFIPPAVVQPAYDSDGNLTYDGRWNYVWNGENRLIEMTTAANAVTAGVPKQKLEFAYDSIGRRFKKEVYVDDDGNGTDDWTTSYVSYFVYDGWNLITEYKLAGPADPQSTIKDAQYYTWGLDLSGTLQGAGGVGGLLMNSSSGNREFGVKYCFSVFDGNGNARVYLDDLGEFAVEFTFGPFSELLKSAGSMADKMSFRFATKYQDEETGLLYYGYRYYEPVTGRWLNRDPLGEFGGTNIYSAMLNNPVQFFDSDGRIVIAIPIVIGVKLTEVLGGIAVSGLLVYGAVEVATPDTDVPRPPVAPAPDVGIGLPPVPLDSEGNPIPLSTTDNEVKPERKPDPEPRPSPLRIPSTDQDKRNCKCSYAWITKKPGNKWAKIHDAFANEITGINKEVFVYTPENIGVIFDGGSPFPFPKTVYEFKTGHAWLNRNNLPYFASDRIEKMRLQFASQAVIAERCKIKYKIIFDNIVGYLGAVKRFPVFSKYMSYRKNEK</sequence>
<evidence type="ECO:0000313" key="2">
    <source>
        <dbReference type="EMBL" id="WOO40074.1"/>
    </source>
</evidence>
<reference evidence="2 3" key="1">
    <citation type="submission" date="2023-10" db="EMBL/GenBank/DDBJ databases">
        <title>Rubellicoccus peritrichatus gen. nov., sp. nov., isolated from an algae of coral reef tank.</title>
        <authorList>
            <person name="Luo J."/>
        </authorList>
    </citation>
    <scope>NUCLEOTIDE SEQUENCE [LARGE SCALE GENOMIC DNA]</scope>
    <source>
        <strain evidence="2 3">CR14</strain>
    </source>
</reference>
<dbReference type="NCBIfam" id="TIGR03696">
    <property type="entry name" value="Rhs_assc_core"/>
    <property type="match status" value="1"/>
</dbReference>
<dbReference type="Gene3D" id="2.180.10.10">
    <property type="entry name" value="RHS repeat-associated core"/>
    <property type="match status" value="2"/>
</dbReference>
<dbReference type="InterPro" id="IPR031325">
    <property type="entry name" value="RHS_repeat"/>
</dbReference>
<dbReference type="EMBL" id="CP136920">
    <property type="protein sequence ID" value="WOO40074.1"/>
    <property type="molecule type" value="Genomic_DNA"/>
</dbReference>
<dbReference type="Proteomes" id="UP001304300">
    <property type="component" value="Chromosome"/>
</dbReference>
<dbReference type="PANTHER" id="PTHR32305">
    <property type="match status" value="1"/>
</dbReference>
<accession>A0AAQ3L8V5</accession>
<evidence type="ECO:0000313" key="3">
    <source>
        <dbReference type="Proteomes" id="UP001304300"/>
    </source>
</evidence>
<organism evidence="2 3">
    <name type="scientific">Rubellicoccus peritrichatus</name>
    <dbReference type="NCBI Taxonomy" id="3080537"/>
    <lineage>
        <taxon>Bacteria</taxon>
        <taxon>Pseudomonadati</taxon>
        <taxon>Verrucomicrobiota</taxon>
        <taxon>Opitutia</taxon>
        <taxon>Puniceicoccales</taxon>
        <taxon>Cerasicoccaceae</taxon>
        <taxon>Rubellicoccus</taxon>
    </lineage>
</organism>
<dbReference type="InterPro" id="IPR050708">
    <property type="entry name" value="T6SS_VgrG/RHS"/>
</dbReference>
<dbReference type="KEGG" id="puo:RZN69_15730"/>